<name>A0A0S4X2H6_RALSL</name>
<dbReference type="AlphaFoldDB" id="A0A0S4X2H6"/>
<evidence type="ECO:0000313" key="1">
    <source>
        <dbReference type="EMBL" id="CUV58176.1"/>
    </source>
</evidence>
<protein>
    <submittedName>
        <fullName evidence="1">Uncharacterized protein</fullName>
    </submittedName>
</protein>
<organism evidence="1">
    <name type="scientific">Ralstonia solanacearum</name>
    <name type="common">Pseudomonas solanacearum</name>
    <dbReference type="NCBI Taxonomy" id="305"/>
    <lineage>
        <taxon>Bacteria</taxon>
        <taxon>Pseudomonadati</taxon>
        <taxon>Pseudomonadota</taxon>
        <taxon>Betaproteobacteria</taxon>
        <taxon>Burkholderiales</taxon>
        <taxon>Burkholderiaceae</taxon>
        <taxon>Ralstonia</taxon>
        <taxon>Ralstonia solanacearum species complex</taxon>
    </lineage>
</organism>
<gene>
    <name evidence="1" type="ORF">RUN215_v1_1760013</name>
</gene>
<reference evidence="1" key="1">
    <citation type="submission" date="2015-10" db="EMBL/GenBank/DDBJ databases">
        <authorList>
            <person name="Gilbert D.G."/>
        </authorList>
    </citation>
    <scope>NUCLEOTIDE SEQUENCE</scope>
    <source>
        <strain evidence="1">Phyl III-seqv23</strain>
    </source>
</reference>
<proteinExistence type="predicted"/>
<accession>A0A0S4X2H6</accession>
<dbReference type="EMBL" id="LN899820">
    <property type="protein sequence ID" value="CUV58176.1"/>
    <property type="molecule type" value="Genomic_DNA"/>
</dbReference>
<sequence length="119" mass="13763">MPEADLNRELVLSAEVSEWLFYTGFWGYVSQACGIQFLQYEEEVLPRGLISMVIDALSKIKEELSANPVQEIRFLCGWNERKEGIFCEINSAIIFREVVRLEEYFLVALNISADIYCQL</sequence>